<dbReference type="Proteomes" id="UP000594454">
    <property type="component" value="Chromosome 3"/>
</dbReference>
<sequence length="129" mass="14293">MLVTTFRVCKKDQWLPNKSKSVKCILPERGCLSQCNVRILAASEVRSNSCSQGGENSACACGGREVSRKLCRAWIVQCVAVKWKRKRPRGRPAAGSGPGPGDPIYHLRCWINEVRPAPQIPFSKPLETE</sequence>
<evidence type="ECO:0000313" key="1">
    <source>
        <dbReference type="EMBL" id="CAD7085116.1"/>
    </source>
</evidence>
<dbReference type="EMBL" id="LR899011">
    <property type="protein sequence ID" value="CAD7085116.1"/>
    <property type="molecule type" value="Genomic_DNA"/>
</dbReference>
<accession>A0A7R8UQF5</accession>
<evidence type="ECO:0000313" key="2">
    <source>
        <dbReference type="Proteomes" id="UP000594454"/>
    </source>
</evidence>
<organism evidence="1 2">
    <name type="scientific">Hermetia illucens</name>
    <name type="common">Black soldier fly</name>
    <dbReference type="NCBI Taxonomy" id="343691"/>
    <lineage>
        <taxon>Eukaryota</taxon>
        <taxon>Metazoa</taxon>
        <taxon>Ecdysozoa</taxon>
        <taxon>Arthropoda</taxon>
        <taxon>Hexapoda</taxon>
        <taxon>Insecta</taxon>
        <taxon>Pterygota</taxon>
        <taxon>Neoptera</taxon>
        <taxon>Endopterygota</taxon>
        <taxon>Diptera</taxon>
        <taxon>Brachycera</taxon>
        <taxon>Stratiomyomorpha</taxon>
        <taxon>Stratiomyidae</taxon>
        <taxon>Hermetiinae</taxon>
        <taxon>Hermetia</taxon>
    </lineage>
</organism>
<name>A0A7R8UQF5_HERIL</name>
<reference evidence="1 2" key="1">
    <citation type="submission" date="2020-11" db="EMBL/GenBank/DDBJ databases">
        <authorList>
            <person name="Wallbank WR R."/>
            <person name="Pardo Diaz C."/>
            <person name="Kozak K."/>
            <person name="Martin S."/>
            <person name="Jiggins C."/>
            <person name="Moest M."/>
            <person name="Warren A I."/>
            <person name="Generalovic N T."/>
            <person name="Byers J.R.P. K."/>
            <person name="Montejo-Kovacevich G."/>
            <person name="Yen C E."/>
        </authorList>
    </citation>
    <scope>NUCLEOTIDE SEQUENCE [LARGE SCALE GENOMIC DNA]</scope>
</reference>
<protein>
    <submittedName>
        <fullName evidence="1">Uncharacterized protein</fullName>
    </submittedName>
</protein>
<dbReference type="AlphaFoldDB" id="A0A7R8UQF5"/>
<dbReference type="InParanoid" id="A0A7R8UQF5"/>
<keyword evidence="2" id="KW-1185">Reference proteome</keyword>
<proteinExistence type="predicted"/>
<gene>
    <name evidence="1" type="ORF">HERILL_LOCUS7979</name>
</gene>